<dbReference type="GO" id="GO:0005829">
    <property type="term" value="C:cytosol"/>
    <property type="evidence" value="ECO:0007669"/>
    <property type="project" value="TreeGrafter"/>
</dbReference>
<dbReference type="Pfam" id="PF13560">
    <property type="entry name" value="HTH_31"/>
    <property type="match status" value="1"/>
</dbReference>
<sequence>MTQHASPVATSHDASLPAGLGTPTVHANDLGAPVQRISSVIDLWVGEQLRQRRKAQGHSLQQVAASCEISVSLLSQIERGLRSVSPRTLEALSVALQLPLETLSRNIQPSEGEADGSVVRAGRHRRLDQEDRRICKENLTPPAASGGIEMYRALIQPGGSTGEALFMTHKGEQIGYVMEGQLELLIEDRLHKLLAGDSFCYDGGSPRRWRNPGPTSTTVLWAIPKVQR</sequence>
<evidence type="ECO:0000256" key="2">
    <source>
        <dbReference type="SAM" id="MobiDB-lite"/>
    </source>
</evidence>
<reference evidence="4 5" key="1">
    <citation type="submission" date="2019-08" db="EMBL/GenBank/DDBJ databases">
        <title>Amphibian skin-associated Pigmentiphaga: genome sequence and occurrence across geography and hosts.</title>
        <authorList>
            <person name="Bletz M.C."/>
            <person name="Bunk B."/>
            <person name="Sproeer C."/>
            <person name="Biwer P."/>
            <person name="Reiter S."/>
            <person name="Rabemananjara F.C.E."/>
            <person name="Schulz S."/>
            <person name="Overmann J."/>
            <person name="Vences M."/>
        </authorList>
    </citation>
    <scope>NUCLEOTIDE SEQUENCE [LARGE SCALE GENOMIC DNA]</scope>
    <source>
        <strain evidence="4 5">Mada1488</strain>
    </source>
</reference>
<gene>
    <name evidence="4" type="ORF">FXN63_00955</name>
</gene>
<proteinExistence type="predicted"/>
<dbReference type="EMBL" id="CP043046">
    <property type="protein sequence ID" value="QEI04558.1"/>
    <property type="molecule type" value="Genomic_DNA"/>
</dbReference>
<dbReference type="InterPro" id="IPR011051">
    <property type="entry name" value="RmlC_Cupin_sf"/>
</dbReference>
<dbReference type="PROSITE" id="PS50943">
    <property type="entry name" value="HTH_CROC1"/>
    <property type="match status" value="1"/>
</dbReference>
<dbReference type="Gene3D" id="2.60.120.10">
    <property type="entry name" value="Jelly Rolls"/>
    <property type="match status" value="1"/>
</dbReference>
<dbReference type="InterPro" id="IPR001387">
    <property type="entry name" value="Cro/C1-type_HTH"/>
</dbReference>
<feature type="region of interest" description="Disordered" evidence="2">
    <location>
        <begin position="1"/>
        <end position="20"/>
    </location>
</feature>
<dbReference type="GO" id="GO:0003700">
    <property type="term" value="F:DNA-binding transcription factor activity"/>
    <property type="evidence" value="ECO:0007669"/>
    <property type="project" value="TreeGrafter"/>
</dbReference>
<accession>A0A5C0AR57</accession>
<dbReference type="InterPro" id="IPR010982">
    <property type="entry name" value="Lambda_DNA-bd_dom_sf"/>
</dbReference>
<evidence type="ECO:0000259" key="3">
    <source>
        <dbReference type="PROSITE" id="PS50943"/>
    </source>
</evidence>
<dbReference type="PANTHER" id="PTHR46797">
    <property type="entry name" value="HTH-TYPE TRANSCRIPTIONAL REGULATOR"/>
    <property type="match status" value="1"/>
</dbReference>
<dbReference type="OrthoDB" id="9814751at2"/>
<dbReference type="CDD" id="cd00093">
    <property type="entry name" value="HTH_XRE"/>
    <property type="match status" value="1"/>
</dbReference>
<evidence type="ECO:0000256" key="1">
    <source>
        <dbReference type="ARBA" id="ARBA00023125"/>
    </source>
</evidence>
<feature type="compositionally biased region" description="Polar residues" evidence="2">
    <location>
        <begin position="1"/>
        <end position="13"/>
    </location>
</feature>
<dbReference type="SUPFAM" id="SSF51182">
    <property type="entry name" value="RmlC-like cupins"/>
    <property type="match status" value="1"/>
</dbReference>
<dbReference type="InterPro" id="IPR050807">
    <property type="entry name" value="TransReg_Diox_bact_type"/>
</dbReference>
<keyword evidence="1" id="KW-0238">DNA-binding</keyword>
<feature type="domain" description="HTH cro/C1-type" evidence="3">
    <location>
        <begin position="49"/>
        <end position="103"/>
    </location>
</feature>
<protein>
    <submittedName>
        <fullName evidence="4">Helix-turn-helix domain-containing protein</fullName>
    </submittedName>
</protein>
<name>A0A5C0AR57_9BURK</name>
<evidence type="ECO:0000313" key="5">
    <source>
        <dbReference type="Proteomes" id="UP000325161"/>
    </source>
</evidence>
<dbReference type="PANTHER" id="PTHR46797:SF1">
    <property type="entry name" value="METHYLPHOSPHONATE SYNTHASE"/>
    <property type="match status" value="1"/>
</dbReference>
<keyword evidence="5" id="KW-1185">Reference proteome</keyword>
<dbReference type="InterPro" id="IPR013096">
    <property type="entry name" value="Cupin_2"/>
</dbReference>
<dbReference type="RefSeq" id="WP_148811976.1">
    <property type="nucleotide sequence ID" value="NZ_CP043046.1"/>
</dbReference>
<dbReference type="Gene3D" id="1.10.260.40">
    <property type="entry name" value="lambda repressor-like DNA-binding domains"/>
    <property type="match status" value="1"/>
</dbReference>
<dbReference type="Proteomes" id="UP000325161">
    <property type="component" value="Chromosome"/>
</dbReference>
<dbReference type="AlphaFoldDB" id="A0A5C0AR57"/>
<dbReference type="Pfam" id="PF07883">
    <property type="entry name" value="Cupin_2"/>
    <property type="match status" value="1"/>
</dbReference>
<organism evidence="4 5">
    <name type="scientific">Pigmentiphaga aceris</name>
    <dbReference type="NCBI Taxonomy" id="1940612"/>
    <lineage>
        <taxon>Bacteria</taxon>
        <taxon>Pseudomonadati</taxon>
        <taxon>Pseudomonadota</taxon>
        <taxon>Betaproteobacteria</taxon>
        <taxon>Burkholderiales</taxon>
        <taxon>Alcaligenaceae</taxon>
        <taxon>Pigmentiphaga</taxon>
    </lineage>
</organism>
<dbReference type="CDD" id="cd02209">
    <property type="entry name" value="cupin_XRE_C"/>
    <property type="match status" value="1"/>
</dbReference>
<dbReference type="GO" id="GO:0003677">
    <property type="term" value="F:DNA binding"/>
    <property type="evidence" value="ECO:0007669"/>
    <property type="project" value="UniProtKB-KW"/>
</dbReference>
<dbReference type="SMART" id="SM00530">
    <property type="entry name" value="HTH_XRE"/>
    <property type="match status" value="1"/>
</dbReference>
<evidence type="ECO:0000313" key="4">
    <source>
        <dbReference type="EMBL" id="QEI04558.1"/>
    </source>
</evidence>
<dbReference type="InterPro" id="IPR014710">
    <property type="entry name" value="RmlC-like_jellyroll"/>
</dbReference>
<dbReference type="KEGG" id="pacr:FXN63_00955"/>
<dbReference type="SUPFAM" id="SSF47413">
    <property type="entry name" value="lambda repressor-like DNA-binding domains"/>
    <property type="match status" value="1"/>
</dbReference>